<reference evidence="2" key="2">
    <citation type="submission" date="2023-05" db="EMBL/GenBank/DDBJ databases">
        <authorList>
            <consortium name="Lawrence Berkeley National Laboratory"/>
            <person name="Steindorff A."/>
            <person name="Hensen N."/>
            <person name="Bonometti L."/>
            <person name="Westerberg I."/>
            <person name="Brannstrom I.O."/>
            <person name="Guillou S."/>
            <person name="Cros-Aarteil S."/>
            <person name="Calhoun S."/>
            <person name="Haridas S."/>
            <person name="Kuo A."/>
            <person name="Mondo S."/>
            <person name="Pangilinan J."/>
            <person name="Riley R."/>
            <person name="Labutti K."/>
            <person name="Andreopoulos B."/>
            <person name="Lipzen A."/>
            <person name="Chen C."/>
            <person name="Yanf M."/>
            <person name="Daum C."/>
            <person name="Ng V."/>
            <person name="Clum A."/>
            <person name="Ohm R."/>
            <person name="Martin F."/>
            <person name="Silar P."/>
            <person name="Natvig D."/>
            <person name="Lalanne C."/>
            <person name="Gautier V."/>
            <person name="Ament-Velasquez S.L."/>
            <person name="Kruys A."/>
            <person name="Hutchinson M.I."/>
            <person name="Powell A.J."/>
            <person name="Barry K."/>
            <person name="Miller A.N."/>
            <person name="Grigoriev I.V."/>
            <person name="Debuchy R."/>
            <person name="Gladieux P."/>
            <person name="Thoren M.H."/>
            <person name="Johannesson H."/>
        </authorList>
    </citation>
    <scope>NUCLEOTIDE SEQUENCE</scope>
    <source>
        <strain evidence="2">PSN293</strain>
    </source>
</reference>
<sequence length="124" mass="14037">RIAPEDVLFRRRHAPTRYAEHDIYWANERDLPDGGGGPKPVLPDSDLLKAIHGYTCRFYEAMDQRYYAGRKPASEASPAGEERQRLRKLDERSMDETALLAFAILLEEAGRSSLGKTGDLVFVE</sequence>
<dbReference type="GO" id="GO:0006360">
    <property type="term" value="P:transcription by RNA polymerase I"/>
    <property type="evidence" value="ECO:0007669"/>
    <property type="project" value="InterPro"/>
</dbReference>
<feature type="non-terminal residue" evidence="2">
    <location>
        <position position="1"/>
    </location>
</feature>
<accession>A0AAN7B6N7</accession>
<protein>
    <submittedName>
        <fullName evidence="2">Uncharacterized protein</fullName>
    </submittedName>
</protein>
<feature type="non-terminal residue" evidence="2">
    <location>
        <position position="124"/>
    </location>
</feature>
<evidence type="ECO:0000313" key="3">
    <source>
        <dbReference type="Proteomes" id="UP001301769"/>
    </source>
</evidence>
<dbReference type="EMBL" id="MU858089">
    <property type="protein sequence ID" value="KAK4214746.1"/>
    <property type="molecule type" value="Genomic_DNA"/>
</dbReference>
<name>A0AAN7B6N7_9PEZI</name>
<dbReference type="Proteomes" id="UP001301769">
    <property type="component" value="Unassembled WGS sequence"/>
</dbReference>
<feature type="region of interest" description="Disordered" evidence="1">
    <location>
        <begin position="70"/>
        <end position="90"/>
    </location>
</feature>
<dbReference type="PANTHER" id="PTHR28054:SF1">
    <property type="entry name" value="RNA POLYMERASE I-SPECIFIC TRANSCRIPTION INITIATION FACTOR RRN10"/>
    <property type="match status" value="1"/>
</dbReference>
<proteinExistence type="predicted"/>
<evidence type="ECO:0000313" key="2">
    <source>
        <dbReference type="EMBL" id="KAK4214746.1"/>
    </source>
</evidence>
<organism evidence="2 3">
    <name type="scientific">Rhypophila decipiens</name>
    <dbReference type="NCBI Taxonomy" id="261697"/>
    <lineage>
        <taxon>Eukaryota</taxon>
        <taxon>Fungi</taxon>
        <taxon>Dikarya</taxon>
        <taxon>Ascomycota</taxon>
        <taxon>Pezizomycotina</taxon>
        <taxon>Sordariomycetes</taxon>
        <taxon>Sordariomycetidae</taxon>
        <taxon>Sordariales</taxon>
        <taxon>Naviculisporaceae</taxon>
        <taxon>Rhypophila</taxon>
    </lineage>
</organism>
<keyword evidence="3" id="KW-1185">Reference proteome</keyword>
<evidence type="ECO:0000256" key="1">
    <source>
        <dbReference type="SAM" id="MobiDB-lite"/>
    </source>
</evidence>
<feature type="compositionally biased region" description="Basic and acidic residues" evidence="1">
    <location>
        <begin position="80"/>
        <end position="90"/>
    </location>
</feature>
<dbReference type="PANTHER" id="PTHR28054">
    <property type="entry name" value="RNA POLYMERASE I-SPECIFIC TRANSCRIPTION INITIATION FACTOR RRN10"/>
    <property type="match status" value="1"/>
</dbReference>
<dbReference type="InterPro" id="IPR022793">
    <property type="entry name" value="Rrn10"/>
</dbReference>
<comment type="caution">
    <text evidence="2">The sequence shown here is derived from an EMBL/GenBank/DDBJ whole genome shotgun (WGS) entry which is preliminary data.</text>
</comment>
<reference evidence="2" key="1">
    <citation type="journal article" date="2023" name="Mol. Phylogenet. Evol.">
        <title>Genome-scale phylogeny and comparative genomics of the fungal order Sordariales.</title>
        <authorList>
            <person name="Hensen N."/>
            <person name="Bonometti L."/>
            <person name="Westerberg I."/>
            <person name="Brannstrom I.O."/>
            <person name="Guillou S."/>
            <person name="Cros-Aarteil S."/>
            <person name="Calhoun S."/>
            <person name="Haridas S."/>
            <person name="Kuo A."/>
            <person name="Mondo S."/>
            <person name="Pangilinan J."/>
            <person name="Riley R."/>
            <person name="LaButti K."/>
            <person name="Andreopoulos B."/>
            <person name="Lipzen A."/>
            <person name="Chen C."/>
            <person name="Yan M."/>
            <person name="Daum C."/>
            <person name="Ng V."/>
            <person name="Clum A."/>
            <person name="Steindorff A."/>
            <person name="Ohm R.A."/>
            <person name="Martin F."/>
            <person name="Silar P."/>
            <person name="Natvig D.O."/>
            <person name="Lalanne C."/>
            <person name="Gautier V."/>
            <person name="Ament-Velasquez S.L."/>
            <person name="Kruys A."/>
            <person name="Hutchinson M.I."/>
            <person name="Powell A.J."/>
            <person name="Barry K."/>
            <person name="Miller A.N."/>
            <person name="Grigoriev I.V."/>
            <person name="Debuchy R."/>
            <person name="Gladieux P."/>
            <person name="Hiltunen Thoren M."/>
            <person name="Johannesson H."/>
        </authorList>
    </citation>
    <scope>NUCLEOTIDE SEQUENCE</scope>
    <source>
        <strain evidence="2">PSN293</strain>
    </source>
</reference>
<dbReference type="AlphaFoldDB" id="A0AAN7B6N7"/>
<gene>
    <name evidence="2" type="ORF">QBC37DRAFT_252950</name>
</gene>